<comment type="subcellular location">
    <subcellularLocation>
        <location evidence="1 10">Cell membrane</location>
        <topology evidence="1 10">Multi-pass membrane protein</topology>
    </subcellularLocation>
</comment>
<evidence type="ECO:0000256" key="4">
    <source>
        <dbReference type="ARBA" id="ARBA00022692"/>
    </source>
</evidence>
<feature type="transmembrane region" description="Helical" evidence="10">
    <location>
        <begin position="30"/>
        <end position="50"/>
    </location>
</feature>
<keyword evidence="3 10" id="KW-1003">Cell membrane</keyword>
<feature type="transmembrane region" description="Helical" evidence="10">
    <location>
        <begin position="305"/>
        <end position="331"/>
    </location>
</feature>
<dbReference type="InterPro" id="IPR004705">
    <property type="entry name" value="Cation/H_exchanger_CPA1_bac"/>
</dbReference>
<keyword evidence="6 10" id="KW-0915">Sodium</keyword>
<dbReference type="Pfam" id="PF00999">
    <property type="entry name" value="Na_H_Exchanger"/>
    <property type="match status" value="1"/>
</dbReference>
<evidence type="ECO:0000256" key="3">
    <source>
        <dbReference type="ARBA" id="ARBA00022475"/>
    </source>
</evidence>
<evidence type="ECO:0000256" key="10">
    <source>
        <dbReference type="RuleBase" id="RU366002"/>
    </source>
</evidence>
<keyword evidence="8 10" id="KW-0472">Membrane</keyword>
<dbReference type="InterPro" id="IPR006153">
    <property type="entry name" value="Cation/H_exchanger_TM"/>
</dbReference>
<dbReference type="GO" id="GO:0015385">
    <property type="term" value="F:sodium:proton antiporter activity"/>
    <property type="evidence" value="ECO:0007669"/>
    <property type="project" value="InterPro"/>
</dbReference>
<dbReference type="GO" id="GO:0015386">
    <property type="term" value="F:potassium:proton antiporter activity"/>
    <property type="evidence" value="ECO:0007669"/>
    <property type="project" value="TreeGrafter"/>
</dbReference>
<dbReference type="InterPro" id="IPR018422">
    <property type="entry name" value="Cation/H_exchanger_CPA1"/>
</dbReference>
<dbReference type="GO" id="GO:0005886">
    <property type="term" value="C:plasma membrane"/>
    <property type="evidence" value="ECO:0007669"/>
    <property type="project" value="UniProtKB-SubCell"/>
</dbReference>
<dbReference type="Proteomes" id="UP000679691">
    <property type="component" value="Unassembled WGS sequence"/>
</dbReference>
<dbReference type="EMBL" id="JAGKSB010000005">
    <property type="protein sequence ID" value="MBP3943107.1"/>
    <property type="molecule type" value="Genomic_DNA"/>
</dbReference>
<evidence type="ECO:0000256" key="6">
    <source>
        <dbReference type="ARBA" id="ARBA00023053"/>
    </source>
</evidence>
<dbReference type="AlphaFoldDB" id="A0A8T4HCJ0"/>
<feature type="transmembrane region" description="Helical" evidence="10">
    <location>
        <begin position="114"/>
        <end position="135"/>
    </location>
</feature>
<dbReference type="PANTHER" id="PTHR10110:SF86">
    <property type="entry name" value="SODIUM_HYDROGEN EXCHANGER 7"/>
    <property type="match status" value="1"/>
</dbReference>
<feature type="transmembrane region" description="Helical" evidence="10">
    <location>
        <begin position="270"/>
        <end position="293"/>
    </location>
</feature>
<dbReference type="NCBIfam" id="TIGR00831">
    <property type="entry name" value="a_cpa1"/>
    <property type="match status" value="1"/>
</dbReference>
<keyword evidence="9 10" id="KW-0739">Sodium transport</keyword>
<feature type="transmembrane region" description="Helical" evidence="10">
    <location>
        <begin position="56"/>
        <end position="73"/>
    </location>
</feature>
<evidence type="ECO:0000259" key="11">
    <source>
        <dbReference type="Pfam" id="PF00999"/>
    </source>
</evidence>
<dbReference type="RefSeq" id="WP_353546594.1">
    <property type="nucleotide sequence ID" value="NZ_JAGKSB010000005.1"/>
</dbReference>
<evidence type="ECO:0000256" key="2">
    <source>
        <dbReference type="ARBA" id="ARBA00022448"/>
    </source>
</evidence>
<sequence>MIEENLFLILVLFFCIIPLYILSMRIRVSFSIVLVLGGLLISFIPGVPAIKIDPNLVFLIFLPPLLFEAAWYTSLIDFYKWRSEIVLMGFGLVLFTSISVAYFAVWLIPGFTLALGFLLGGIISPPDAVATTSILKGLSMPKKGIAILEGESLINDAASLTIFRFALVSVISGQFAAVDVSLSFLKLSLGGVFIGLLIAVIIYGLLRFIAQKKAPKIISPVTLVAPYLMYLSAEHYHCSGVLSVVSGGLFLSFYSRDFMTYGSRIQTKEVLATVSFLLNGFVFILIGLELPVIMQDIKSFSTAQAISYGLAITALVIVIRLLWVGIIQFFNQDNNSEKRNWKLAFVMGWAGLRGVVSLASALAIPLYLEGKEFPFRNLILIITFTVILITLVFQGLTLPLIMRKLDLREEDDHIPHEQQIKDLQLSLAKHALHHLEDSYEQLVDADGILNRVKHSTIRNIAILEKEKEDENKERYTLNYKLYYAIRMDIIAKKRSQLYQLCHHVIYDDEVVRSVEHSLDLEEARLKNSALLG</sequence>
<dbReference type="Gene3D" id="6.10.140.1330">
    <property type="match status" value="1"/>
</dbReference>
<gene>
    <name evidence="12" type="ORF">J5U18_05950</name>
</gene>
<evidence type="ECO:0000256" key="7">
    <source>
        <dbReference type="ARBA" id="ARBA00023065"/>
    </source>
</evidence>
<comment type="function">
    <text evidence="10">Na(+)/H(+) antiporter that extrudes sodium in exchange for external protons.</text>
</comment>
<feature type="domain" description="Cation/H+ exchanger transmembrane" evidence="11">
    <location>
        <begin position="11"/>
        <end position="404"/>
    </location>
</feature>
<keyword evidence="4 10" id="KW-0812">Transmembrane</keyword>
<dbReference type="GO" id="GO:0098719">
    <property type="term" value="P:sodium ion import across plasma membrane"/>
    <property type="evidence" value="ECO:0007669"/>
    <property type="project" value="TreeGrafter"/>
</dbReference>
<dbReference type="PANTHER" id="PTHR10110">
    <property type="entry name" value="SODIUM/HYDROGEN EXCHANGER"/>
    <property type="match status" value="1"/>
</dbReference>
<reference evidence="12" key="1">
    <citation type="submission" date="2021-03" db="EMBL/GenBank/DDBJ databases">
        <authorList>
            <person name="Lu T."/>
            <person name="Wang Q."/>
            <person name="Han X."/>
        </authorList>
    </citation>
    <scope>NUCLEOTIDE SEQUENCE</scope>
    <source>
        <strain evidence="12">WQ 2009</strain>
    </source>
</reference>
<evidence type="ECO:0000313" key="12">
    <source>
        <dbReference type="EMBL" id="MBP3943107.1"/>
    </source>
</evidence>
<evidence type="ECO:0000256" key="1">
    <source>
        <dbReference type="ARBA" id="ARBA00004651"/>
    </source>
</evidence>
<keyword evidence="10" id="KW-0050">Antiport</keyword>
<evidence type="ECO:0000256" key="8">
    <source>
        <dbReference type="ARBA" id="ARBA00023136"/>
    </source>
</evidence>
<evidence type="ECO:0000256" key="5">
    <source>
        <dbReference type="ARBA" id="ARBA00022989"/>
    </source>
</evidence>
<feature type="transmembrane region" description="Helical" evidence="10">
    <location>
        <begin position="156"/>
        <end position="178"/>
    </location>
</feature>
<accession>A0A8T4HCJ0</accession>
<feature type="transmembrane region" description="Helical" evidence="10">
    <location>
        <begin position="343"/>
        <end position="366"/>
    </location>
</feature>
<keyword evidence="2 10" id="KW-0813">Transport</keyword>
<feature type="transmembrane region" description="Helical" evidence="10">
    <location>
        <begin position="85"/>
        <end position="108"/>
    </location>
</feature>
<proteinExistence type="inferred from homology"/>
<feature type="transmembrane region" description="Helical" evidence="10">
    <location>
        <begin position="184"/>
        <end position="205"/>
    </location>
</feature>
<evidence type="ECO:0000313" key="13">
    <source>
        <dbReference type="Proteomes" id="UP000679691"/>
    </source>
</evidence>
<comment type="similarity">
    <text evidence="10">Belongs to the monovalent cation:proton antiporter 1 (CPA1) transporter (TC 2.A.36) family.</text>
</comment>
<keyword evidence="7 10" id="KW-0406">Ion transport</keyword>
<feature type="transmembrane region" description="Helical" evidence="10">
    <location>
        <begin position="378"/>
        <end position="401"/>
    </location>
</feature>
<keyword evidence="13" id="KW-1185">Reference proteome</keyword>
<organism evidence="12 13">
    <name type="scientific">Rhinopithecimicrobium faecis</name>
    <dbReference type="NCBI Taxonomy" id="2820698"/>
    <lineage>
        <taxon>Bacteria</taxon>
        <taxon>Pseudomonadati</taxon>
        <taxon>Bacteroidota</taxon>
        <taxon>Sphingobacteriia</taxon>
        <taxon>Sphingobacteriales</taxon>
        <taxon>Sphingobacteriaceae</taxon>
        <taxon>Rhinopithecimicrobium</taxon>
    </lineage>
</organism>
<name>A0A8T4HCJ0_9SPHI</name>
<keyword evidence="5 10" id="KW-1133">Transmembrane helix</keyword>
<feature type="transmembrane region" description="Helical" evidence="10">
    <location>
        <begin position="6"/>
        <end position="23"/>
    </location>
</feature>
<feature type="transmembrane region" description="Helical" evidence="10">
    <location>
        <begin position="239"/>
        <end position="258"/>
    </location>
</feature>
<evidence type="ECO:0000256" key="9">
    <source>
        <dbReference type="ARBA" id="ARBA00023201"/>
    </source>
</evidence>
<protein>
    <submittedName>
        <fullName evidence="12">Na+/H+ antiporter</fullName>
    </submittedName>
</protein>
<comment type="caution">
    <text evidence="12">The sequence shown here is derived from an EMBL/GenBank/DDBJ whole genome shotgun (WGS) entry which is preliminary data.</text>
</comment>
<dbReference type="GO" id="GO:0051453">
    <property type="term" value="P:regulation of intracellular pH"/>
    <property type="evidence" value="ECO:0007669"/>
    <property type="project" value="TreeGrafter"/>
</dbReference>